<organism evidence="1 2">
    <name type="scientific">Gossypium arboreum</name>
    <name type="common">Tree cotton</name>
    <name type="synonym">Gossypium nanking</name>
    <dbReference type="NCBI Taxonomy" id="29729"/>
    <lineage>
        <taxon>Eukaryota</taxon>
        <taxon>Viridiplantae</taxon>
        <taxon>Streptophyta</taxon>
        <taxon>Embryophyta</taxon>
        <taxon>Tracheophyta</taxon>
        <taxon>Spermatophyta</taxon>
        <taxon>Magnoliopsida</taxon>
        <taxon>eudicotyledons</taxon>
        <taxon>Gunneridae</taxon>
        <taxon>Pentapetalae</taxon>
        <taxon>rosids</taxon>
        <taxon>malvids</taxon>
        <taxon>Malvales</taxon>
        <taxon>Malvaceae</taxon>
        <taxon>Malvoideae</taxon>
        <taxon>Gossypium</taxon>
    </lineage>
</organism>
<dbReference type="AlphaFoldDB" id="A0A0B0NF46"/>
<dbReference type="Proteomes" id="UP000032142">
    <property type="component" value="Unassembled WGS sequence"/>
</dbReference>
<gene>
    <name evidence="1" type="ORF">F383_14101</name>
</gene>
<evidence type="ECO:0000313" key="1">
    <source>
        <dbReference type="EMBL" id="KHG11470.1"/>
    </source>
</evidence>
<sequence>MAQIRHANRANASHQSLLLGFHSTHRRRTNITPSGRRRAINDQIFANEGRNYGNLARHGEAAHELVNVGREVLGLLMAFAALAVG</sequence>
<accession>A0A0B0NF46</accession>
<keyword evidence="2" id="KW-1185">Reference proteome</keyword>
<dbReference type="EMBL" id="KN395919">
    <property type="protein sequence ID" value="KHG11470.1"/>
    <property type="molecule type" value="Genomic_DNA"/>
</dbReference>
<reference evidence="2" key="1">
    <citation type="submission" date="2014-09" db="EMBL/GenBank/DDBJ databases">
        <authorList>
            <person name="Mudge J."/>
            <person name="Ramaraj T."/>
            <person name="Lindquist I.E."/>
            <person name="Bharti A.K."/>
            <person name="Sundararajan A."/>
            <person name="Cameron C.T."/>
            <person name="Woodward J.E."/>
            <person name="May G.D."/>
            <person name="Brubaker C."/>
            <person name="Broadhvest J."/>
            <person name="Wilkins T.A."/>
        </authorList>
    </citation>
    <scope>NUCLEOTIDE SEQUENCE</scope>
    <source>
        <strain evidence="2">cv. AKA8401</strain>
    </source>
</reference>
<proteinExistence type="predicted"/>
<protein>
    <submittedName>
        <fullName evidence="1">Beta-glucosidase 15-like protein</fullName>
    </submittedName>
</protein>
<evidence type="ECO:0000313" key="2">
    <source>
        <dbReference type="Proteomes" id="UP000032142"/>
    </source>
</evidence>
<name>A0A0B0NF46_GOSAR</name>